<feature type="domain" description="WRKY19-like zinc finger" evidence="1">
    <location>
        <begin position="79"/>
        <end position="101"/>
    </location>
</feature>
<dbReference type="InterPro" id="IPR056866">
    <property type="entry name" value="Znf_WRKY19"/>
</dbReference>
<dbReference type="STRING" id="112090.W4FV20"/>
<proteinExistence type="predicted"/>
<sequence>MSIRICQFKTCTAPASYHGKCDSHRMRSGCMVKHCPNQVYARKLCVKHGGKQQCQADGCDANARRHGFCCKHGQKPVKKPCLVEGCVKFAHSRRFCAAHGGSRKCRVDACSTFARTDGVCHRHRALLNVHCDKIEPRGAGVKLDSTCYGGITFVETLVYSGESLFGILVCDKAYTIDSVDLTTEDSMILDYLLM</sequence>
<dbReference type="RefSeq" id="XP_009839886.1">
    <property type="nucleotide sequence ID" value="XM_009841584.1"/>
</dbReference>
<dbReference type="VEuPathDB" id="FungiDB:H257_13897"/>
<gene>
    <name evidence="2" type="ORF">H257_13897</name>
</gene>
<protein>
    <recommendedName>
        <fullName evidence="1">WRKY19-like zinc finger domain-containing protein</fullName>
    </recommendedName>
</protein>
<evidence type="ECO:0000313" key="2">
    <source>
        <dbReference type="EMBL" id="ETV70503.1"/>
    </source>
</evidence>
<dbReference type="OrthoDB" id="73726at2759"/>
<dbReference type="AlphaFoldDB" id="W4FV20"/>
<evidence type="ECO:0000259" key="1">
    <source>
        <dbReference type="Pfam" id="PF24906"/>
    </source>
</evidence>
<dbReference type="EMBL" id="KI913165">
    <property type="protein sequence ID" value="ETV70503.1"/>
    <property type="molecule type" value="Genomic_DNA"/>
</dbReference>
<reference evidence="2" key="1">
    <citation type="submission" date="2013-12" db="EMBL/GenBank/DDBJ databases">
        <title>The Genome Sequence of Aphanomyces astaci APO3.</title>
        <authorList>
            <consortium name="The Broad Institute Genomics Platform"/>
            <person name="Russ C."/>
            <person name="Tyler B."/>
            <person name="van West P."/>
            <person name="Dieguez-Uribeondo J."/>
            <person name="Young S.K."/>
            <person name="Zeng Q."/>
            <person name="Gargeya S."/>
            <person name="Fitzgerald M."/>
            <person name="Abouelleil A."/>
            <person name="Alvarado L."/>
            <person name="Chapman S.B."/>
            <person name="Gainer-Dewar J."/>
            <person name="Goldberg J."/>
            <person name="Griggs A."/>
            <person name="Gujja S."/>
            <person name="Hansen M."/>
            <person name="Howarth C."/>
            <person name="Imamovic A."/>
            <person name="Ireland A."/>
            <person name="Larimer J."/>
            <person name="McCowan C."/>
            <person name="Murphy C."/>
            <person name="Pearson M."/>
            <person name="Poon T.W."/>
            <person name="Priest M."/>
            <person name="Roberts A."/>
            <person name="Saif S."/>
            <person name="Shea T."/>
            <person name="Sykes S."/>
            <person name="Wortman J."/>
            <person name="Nusbaum C."/>
            <person name="Birren B."/>
        </authorList>
    </citation>
    <scope>NUCLEOTIDE SEQUENCE [LARGE SCALE GENOMIC DNA]</scope>
    <source>
        <strain evidence="2">APO3</strain>
    </source>
</reference>
<dbReference type="GeneID" id="20815893"/>
<dbReference type="PANTHER" id="PTHR31827:SF1">
    <property type="entry name" value="EMB|CAB89363.1"/>
    <property type="match status" value="1"/>
</dbReference>
<name>W4FV20_APHAT</name>
<dbReference type="PANTHER" id="PTHR31827">
    <property type="entry name" value="EMB|CAB89363.1"/>
    <property type="match status" value="1"/>
</dbReference>
<organism evidence="2">
    <name type="scientific">Aphanomyces astaci</name>
    <name type="common">Crayfish plague agent</name>
    <dbReference type="NCBI Taxonomy" id="112090"/>
    <lineage>
        <taxon>Eukaryota</taxon>
        <taxon>Sar</taxon>
        <taxon>Stramenopiles</taxon>
        <taxon>Oomycota</taxon>
        <taxon>Saprolegniomycetes</taxon>
        <taxon>Saprolegniales</taxon>
        <taxon>Verrucalvaceae</taxon>
        <taxon>Aphanomyces</taxon>
    </lineage>
</organism>
<dbReference type="Pfam" id="PF24906">
    <property type="entry name" value="Zf_WRKY19"/>
    <property type="match status" value="1"/>
</dbReference>
<accession>W4FV20</accession>